<reference evidence="1 2" key="1">
    <citation type="submission" date="2020-01" db="EMBL/GenBank/DDBJ databases">
        <title>Genome sequence of a 1,3-propanediol producer, Clostridium butyricum S3.</title>
        <authorList>
            <person name="Zhou J."/>
        </authorList>
    </citation>
    <scope>NUCLEOTIDE SEQUENCE [LARGE SCALE GENOMIC DNA]</scope>
    <source>
        <strain evidence="1 2">S3</strain>
    </source>
</reference>
<accession>A0A6L9ENJ5</accession>
<organism evidence="1 2">
    <name type="scientific">Clostridium butyricum</name>
    <dbReference type="NCBI Taxonomy" id="1492"/>
    <lineage>
        <taxon>Bacteria</taxon>
        <taxon>Bacillati</taxon>
        <taxon>Bacillota</taxon>
        <taxon>Clostridia</taxon>
        <taxon>Eubacteriales</taxon>
        <taxon>Clostridiaceae</taxon>
        <taxon>Clostridium</taxon>
    </lineage>
</organism>
<dbReference type="EMBL" id="WOFV02000024">
    <property type="protein sequence ID" value="NAS18062.1"/>
    <property type="molecule type" value="Genomic_DNA"/>
</dbReference>
<gene>
    <name evidence="1" type="ORF">GND98_009305</name>
</gene>
<proteinExistence type="predicted"/>
<evidence type="ECO:0000313" key="1">
    <source>
        <dbReference type="EMBL" id="NAS18062.1"/>
    </source>
</evidence>
<evidence type="ECO:0000313" key="2">
    <source>
        <dbReference type="Proteomes" id="UP000474042"/>
    </source>
</evidence>
<protein>
    <submittedName>
        <fullName evidence="1">Uncharacterized protein</fullName>
    </submittedName>
</protein>
<name>A0A6L9ENJ5_CLOBU</name>
<comment type="caution">
    <text evidence="1">The sequence shown here is derived from an EMBL/GenBank/DDBJ whole genome shotgun (WGS) entry which is preliminary data.</text>
</comment>
<dbReference type="Proteomes" id="UP000474042">
    <property type="component" value="Unassembled WGS sequence"/>
</dbReference>
<dbReference type="AlphaFoldDB" id="A0A6L9ENJ5"/>
<sequence>MKRVFVSILLILILILCAIFYTINNFKLKSNSVGEHIIKIESQQFDPVINTFEFRNFKTANSYGDCFGICLVEKCIFEGNLEDYYKNDIGKLDELSNYRLNDECFTDGNLDFNKIDDDNELKMLECIDYLQNNQNELYNRKNLKLEDVIQKINNNLPVIIIIPYDKGSDAILAYGYYISNDKKTVKIYIADPNKSKDFHSDVSNTITFVNKFFGWDVYYKDKLILFSSIDLSDLKS</sequence>